<dbReference type="InterPro" id="IPR036278">
    <property type="entry name" value="Sialidase_sf"/>
</dbReference>
<dbReference type="AlphaFoldDB" id="A0A0E3ZJ67"/>
<dbReference type="HOGENOM" id="CLU_658671_0_0_4"/>
<name>A0A0E3ZJ67_9BURK</name>
<keyword evidence="3" id="KW-1185">Reference proteome</keyword>
<feature type="chain" id="PRO_5002416894" description="Neuraminidase (Sialidase)" evidence="1">
    <location>
        <begin position="32"/>
        <end position="419"/>
    </location>
</feature>
<dbReference type="EMBL" id="CP007501">
    <property type="protein sequence ID" value="AKD24921.1"/>
    <property type="molecule type" value="Genomic_DNA"/>
</dbReference>
<reference evidence="2 3" key="1">
    <citation type="submission" date="2014-03" db="EMBL/GenBank/DDBJ databases">
        <title>Genome of Polynucleobacter strain MWH-MoK4.</title>
        <authorList>
            <person name="Hahn M.W."/>
        </authorList>
    </citation>
    <scope>NUCLEOTIDE SEQUENCE [LARGE SCALE GENOMIC DNA]</scope>
    <source>
        <strain evidence="2 3">MWH-MoK4</strain>
    </source>
</reference>
<dbReference type="OrthoDB" id="9764969at2"/>
<evidence type="ECO:0000256" key="1">
    <source>
        <dbReference type="SAM" id="SignalP"/>
    </source>
</evidence>
<dbReference type="SUPFAM" id="SSF50939">
    <property type="entry name" value="Sialidases"/>
    <property type="match status" value="1"/>
</dbReference>
<evidence type="ECO:0008006" key="4">
    <source>
        <dbReference type="Google" id="ProtNLM"/>
    </source>
</evidence>
<dbReference type="CDD" id="cd15482">
    <property type="entry name" value="Sialidase_non-viral"/>
    <property type="match status" value="1"/>
</dbReference>
<evidence type="ECO:0000313" key="2">
    <source>
        <dbReference type="EMBL" id="AKD24921.1"/>
    </source>
</evidence>
<proteinExistence type="predicted"/>
<sequence>MKISHPSQCDFLCKVLLFALLNIGASGNLWAQMDHLSHSGLSVSKKPKNVCIGNGLDCANAATPFLGNDGKLFLTWTAGGVVSFAQSNDLGKTFNSAVKIAEHGKSLDAGSDARPQIVADSSGNIFLAYAFFKDSNWNAQINTSRSNDGGNTFSVPVSLIEDGSSQRFPSILIRPDGSIFAAWIDKRLVASAKQSGAKKLGASIAYSFSGDHGRTFQIERIANENSCECCRIGTALDVTSNPIMIYRAIFPGGIRDHATQIISSKGAEPIRRVSDDQWKTDACPHHGPAIAVSQSGKIHAAWFTQGETRSGVFYANSSNQGRSYGKPTRIGADGANISRPYILALENTVYLVWKEFNGKSSTVHLKKSMDDGGTWSPPQAVFETSGYSDHPLLISQGNVVYLSWLTRDDGYQFIKIGSP</sequence>
<feature type="signal peptide" evidence="1">
    <location>
        <begin position="1"/>
        <end position="31"/>
    </location>
</feature>
<dbReference type="STRING" id="1835254.CL55_00005880"/>
<protein>
    <recommendedName>
        <fullName evidence="4">Neuraminidase (Sialidase)</fullName>
    </recommendedName>
</protein>
<dbReference type="Proteomes" id="UP000061135">
    <property type="component" value="Chromosome"/>
</dbReference>
<gene>
    <name evidence="2" type="ORF">CL55_00005880</name>
</gene>
<keyword evidence="1" id="KW-0732">Signal</keyword>
<organism evidence="2 3">
    <name type="scientific">Polynucleobacter duraquae</name>
    <dbReference type="NCBI Taxonomy" id="1835254"/>
    <lineage>
        <taxon>Bacteria</taxon>
        <taxon>Pseudomonadati</taxon>
        <taxon>Pseudomonadota</taxon>
        <taxon>Betaproteobacteria</taxon>
        <taxon>Burkholderiales</taxon>
        <taxon>Burkholderiaceae</taxon>
        <taxon>Polynucleobacter</taxon>
    </lineage>
</organism>
<accession>A0A0E3ZJ67</accession>
<dbReference type="KEGG" id="pdq:CL55_00005880"/>
<dbReference type="Gene3D" id="2.120.10.10">
    <property type="match status" value="2"/>
</dbReference>
<evidence type="ECO:0000313" key="3">
    <source>
        <dbReference type="Proteomes" id="UP000061135"/>
    </source>
</evidence>
<dbReference type="PATRIC" id="fig|576611.7.peg.595"/>